<proteinExistence type="inferred from homology"/>
<reference evidence="5 6" key="1">
    <citation type="journal article" date="2012" name="J. Bacteriol.">
        <title>Genome of Bacillus macauensis ZFHKF-1, a Long-Chain-Forming Bacterium.</title>
        <authorList>
            <person name="Cai L."/>
            <person name="Zhang T."/>
        </authorList>
    </citation>
    <scope>NUCLEOTIDE SEQUENCE [LARGE SCALE GENOMIC DNA]</scope>
    <source>
        <strain evidence="5 6">ZFHKF-1</strain>
    </source>
</reference>
<dbReference type="InterPro" id="IPR058660">
    <property type="entry name" value="WHD_DnaB"/>
</dbReference>
<evidence type="ECO:0000259" key="3">
    <source>
        <dbReference type="Pfam" id="PF07261"/>
    </source>
</evidence>
<name>I8AI60_9BACL</name>
<evidence type="ECO:0000259" key="4">
    <source>
        <dbReference type="Pfam" id="PF25888"/>
    </source>
</evidence>
<organism evidence="5 6">
    <name type="scientific">Fictibacillus macauensis ZFHKF-1</name>
    <dbReference type="NCBI Taxonomy" id="1196324"/>
    <lineage>
        <taxon>Bacteria</taxon>
        <taxon>Bacillati</taxon>
        <taxon>Bacillota</taxon>
        <taxon>Bacilli</taxon>
        <taxon>Bacillales</taxon>
        <taxon>Fictibacillaceae</taxon>
        <taxon>Fictibacillus</taxon>
    </lineage>
</organism>
<evidence type="ECO:0000313" key="5">
    <source>
        <dbReference type="EMBL" id="EIT85422.1"/>
    </source>
</evidence>
<dbReference type="STRING" id="1196324.A374_09303"/>
<feature type="compositionally biased region" description="Basic and acidic residues" evidence="2">
    <location>
        <begin position="422"/>
        <end position="438"/>
    </location>
</feature>
<dbReference type="OrthoDB" id="2082007at2"/>
<keyword evidence="6" id="KW-1185">Reference proteome</keyword>
<dbReference type="Proteomes" id="UP000004080">
    <property type="component" value="Unassembled WGS sequence"/>
</dbReference>
<dbReference type="AlphaFoldDB" id="I8AI60"/>
<dbReference type="PATRIC" id="fig|1196324.3.peg.1899"/>
<evidence type="ECO:0000256" key="1">
    <source>
        <dbReference type="ARBA" id="ARBA00093462"/>
    </source>
</evidence>
<protein>
    <submittedName>
        <fullName evidence="5">Chromosome replication initiation/membrane attachment protein</fullName>
    </submittedName>
</protein>
<evidence type="ECO:0000313" key="6">
    <source>
        <dbReference type="Proteomes" id="UP000004080"/>
    </source>
</evidence>
<feature type="domain" description="DnaB/C C-terminal" evidence="3">
    <location>
        <begin position="316"/>
        <end position="386"/>
    </location>
</feature>
<dbReference type="Pfam" id="PF25888">
    <property type="entry name" value="WHD_DnaB"/>
    <property type="match status" value="1"/>
</dbReference>
<dbReference type="eggNOG" id="COG3611">
    <property type="taxonomic scope" value="Bacteria"/>
</dbReference>
<feature type="compositionally biased region" description="Polar residues" evidence="2">
    <location>
        <begin position="439"/>
        <end position="451"/>
    </location>
</feature>
<evidence type="ECO:0000256" key="2">
    <source>
        <dbReference type="SAM" id="MobiDB-lite"/>
    </source>
</evidence>
<accession>I8AI60</accession>
<sequence>MSGHWKEILPVDTYEAQCSGYLDHLDRKVLTLLYQPLIGAFAYSLYMTFWCDAEMGNAKRHSHQRLMNVTQFSLKDIIAARKRLEAIGLLKSFKQENETERNYLYQLQTPLSPSAFFNDGVLNIYLYNRLGKTKYLEMKESFQADDQDVSLFQETTASFSDVFISLHPSEMTAGVYSEIHEGQQHVMDRTSGGQLDFSNAAFDFDLLQTTLSSFIIPEDVLTPKVKEAIKKLAYIYRMGPLEMSRQIQNAYHSHGELTEEHLRKEVQKWYRIENNNGLPHMALKTQPHHLKTVQEEPQTDEEKMIRFFEEVSPYQLLEIQSGARPAEADVSIIAYLLMDQKLQPGVVNVLLDYVMKTSDMKLIRSFVEKIASHWARKKVQTVPEAMTLARMEQKKYREWQERKSTQGRRASRGQTKQARLPDWLKDTNESQEKKDRTTQDSTPSQEVEAKNQQWLEDLLKEF</sequence>
<feature type="domain" description="Replicative helicase loading/DNA remodeling protein DnaB N-terminal winged helix" evidence="4">
    <location>
        <begin position="11"/>
        <end position="171"/>
    </location>
</feature>
<dbReference type="RefSeq" id="WP_007201947.1">
    <property type="nucleotide sequence ID" value="NZ_AKKV01000025.1"/>
</dbReference>
<comment type="caution">
    <text evidence="5">The sequence shown here is derived from an EMBL/GenBank/DDBJ whole genome shotgun (WGS) entry which is preliminary data.</text>
</comment>
<dbReference type="EMBL" id="AKKV01000025">
    <property type="protein sequence ID" value="EIT85422.1"/>
    <property type="molecule type" value="Genomic_DNA"/>
</dbReference>
<comment type="similarity">
    <text evidence="1">Belongs to the DnaB/DnaD family.</text>
</comment>
<dbReference type="Pfam" id="PF07261">
    <property type="entry name" value="DnaB_2"/>
    <property type="match status" value="1"/>
</dbReference>
<dbReference type="InterPro" id="IPR006343">
    <property type="entry name" value="DnaB/C_C"/>
</dbReference>
<gene>
    <name evidence="5" type="ORF">A374_09303</name>
</gene>
<feature type="region of interest" description="Disordered" evidence="2">
    <location>
        <begin position="396"/>
        <end position="451"/>
    </location>
</feature>